<feature type="domain" description="SusE outer membrane protein" evidence="2">
    <location>
        <begin position="137"/>
        <end position="235"/>
    </location>
</feature>
<dbReference type="InterPro" id="IPR032187">
    <property type="entry name" value="SusF/SusE-like_C"/>
</dbReference>
<feature type="signal peptide" evidence="1">
    <location>
        <begin position="1"/>
        <end position="25"/>
    </location>
</feature>
<feature type="domain" description="Outer membrane protein SusF/SusE-like C-terminal" evidence="3">
    <location>
        <begin position="381"/>
        <end position="473"/>
    </location>
</feature>
<dbReference type="Pfam" id="PF14292">
    <property type="entry name" value="SusE"/>
    <property type="match status" value="2"/>
</dbReference>
<dbReference type="RefSeq" id="WP_051803572.1">
    <property type="nucleotide sequence ID" value="NZ_FOIX01000002.1"/>
</dbReference>
<accession>A0A448NM77</accession>
<protein>
    <recommendedName>
        <fullName evidence="6">SusF/SusE family outer membrane protein</fullName>
    </recommendedName>
</protein>
<dbReference type="InterPro" id="IPR025970">
    <property type="entry name" value="SusE"/>
</dbReference>
<proteinExistence type="predicted"/>
<dbReference type="InterPro" id="IPR013784">
    <property type="entry name" value="Carb-bd-like_fold"/>
</dbReference>
<organism evidence="4 5">
    <name type="scientific">Kaistella antarctica</name>
    <dbReference type="NCBI Taxonomy" id="266748"/>
    <lineage>
        <taxon>Bacteria</taxon>
        <taxon>Pseudomonadati</taxon>
        <taxon>Bacteroidota</taxon>
        <taxon>Flavobacteriia</taxon>
        <taxon>Flavobacteriales</taxon>
        <taxon>Weeksellaceae</taxon>
        <taxon>Chryseobacterium group</taxon>
        <taxon>Kaistella</taxon>
    </lineage>
</organism>
<dbReference type="KEGG" id="cant:NCTC13489_00011"/>
<dbReference type="OrthoDB" id="975117at2"/>
<evidence type="ECO:0000259" key="3">
    <source>
        <dbReference type="Pfam" id="PF16411"/>
    </source>
</evidence>
<dbReference type="SUPFAM" id="SSF49452">
    <property type="entry name" value="Starch-binding domain-like"/>
    <property type="match status" value="1"/>
</dbReference>
<evidence type="ECO:0008006" key="6">
    <source>
        <dbReference type="Google" id="ProtNLM"/>
    </source>
</evidence>
<evidence type="ECO:0000313" key="5">
    <source>
        <dbReference type="Proteomes" id="UP000270036"/>
    </source>
</evidence>
<feature type="domain" description="SusE outer membrane protein" evidence="2">
    <location>
        <begin position="24"/>
        <end position="123"/>
    </location>
</feature>
<dbReference type="Gene3D" id="2.60.40.3620">
    <property type="match status" value="2"/>
</dbReference>
<feature type="chain" id="PRO_5019294193" description="SusF/SusE family outer membrane protein" evidence="1">
    <location>
        <begin position="26"/>
        <end position="477"/>
    </location>
</feature>
<name>A0A448NM77_9FLAO</name>
<evidence type="ECO:0000259" key="2">
    <source>
        <dbReference type="Pfam" id="PF14292"/>
    </source>
</evidence>
<dbReference type="Proteomes" id="UP000270036">
    <property type="component" value="Chromosome"/>
</dbReference>
<dbReference type="Pfam" id="PF16411">
    <property type="entry name" value="SusF_SusE"/>
    <property type="match status" value="1"/>
</dbReference>
<gene>
    <name evidence="4" type="ORF">NCTC13489_00011</name>
</gene>
<reference evidence="4 5" key="1">
    <citation type="submission" date="2018-12" db="EMBL/GenBank/DDBJ databases">
        <authorList>
            <consortium name="Pathogen Informatics"/>
        </authorList>
    </citation>
    <scope>NUCLEOTIDE SEQUENCE [LARGE SCALE GENOMIC DNA]</scope>
    <source>
        <strain evidence="4 5">NCTC13489</strain>
    </source>
</reference>
<dbReference type="GO" id="GO:0030246">
    <property type="term" value="F:carbohydrate binding"/>
    <property type="evidence" value="ECO:0007669"/>
    <property type="project" value="InterPro"/>
</dbReference>
<dbReference type="AlphaFoldDB" id="A0A448NM77"/>
<evidence type="ECO:0000256" key="1">
    <source>
        <dbReference type="SAM" id="SignalP"/>
    </source>
</evidence>
<evidence type="ECO:0000313" key="4">
    <source>
        <dbReference type="EMBL" id="VEH94849.1"/>
    </source>
</evidence>
<keyword evidence="1" id="KW-0732">Signal</keyword>
<dbReference type="EMBL" id="LR134441">
    <property type="protein sequence ID" value="VEH94849.1"/>
    <property type="molecule type" value="Genomic_DNA"/>
</dbReference>
<sequence>MKNILKLLMVFLLPLLLLNACRNDADRDWTSPEPSFKLYDTTLGATVLYPTMDNNPFILTWDNAVGGTGGYSVVISATPDFKSKVELAKSETNTLKTTVGALNTAMLQAGLSPYSSQNAYVRIERGTEVSNTISFAVTVYPGDAPVITNPTTGSSLVLDAANPTVTATTIKWADYTYGVKVNYKVEMAAAGSTQFVLVGNTQTVKELAVSNFDMNEVASKIELPVNVASNVDVRVTATSESTGGTIIKTSKVVTFKLTAYQPDFKSLYLVGGGTAVGWDAGKAQLLFQNQNISEIYTYLENNGEFIFLGQQDWGPNKYGLNTDGINGEVKYFATWSTNLEKSGAENIKFTGNSGMYKITIDQNTKSIVVTPSTVPTIPSSVYLVGSIQGWNAGSAILMDQVDDGEFEYTIAIPADGEFKFIGQQDWSGLEWGNIHTGGNSGYLGPNGDNNNIKFVGTGGMYKITANVKLGTYKVTPQ</sequence>